<feature type="transmembrane region" description="Helical" evidence="1">
    <location>
        <begin position="340"/>
        <end position="357"/>
    </location>
</feature>
<dbReference type="InterPro" id="IPR011642">
    <property type="entry name" value="Gate_dom"/>
</dbReference>
<evidence type="ECO:0000313" key="4">
    <source>
        <dbReference type="Proteomes" id="UP000308489"/>
    </source>
</evidence>
<dbReference type="EMBL" id="LR590481">
    <property type="protein sequence ID" value="VTQ90070.1"/>
    <property type="molecule type" value="Genomic_DNA"/>
</dbReference>
<feature type="transmembrane region" description="Helical" evidence="1">
    <location>
        <begin position="150"/>
        <end position="167"/>
    </location>
</feature>
<dbReference type="InterPro" id="IPR014226">
    <property type="entry name" value="Spore_IM_YlbJ"/>
</dbReference>
<keyword evidence="1" id="KW-1133">Transmembrane helix</keyword>
<dbReference type="Proteomes" id="UP000308489">
    <property type="component" value="Chromosome 1"/>
</dbReference>
<dbReference type="AlphaFoldDB" id="A0A4U9RMI0"/>
<protein>
    <submittedName>
        <fullName evidence="3">Membrane protein</fullName>
    </submittedName>
</protein>
<feature type="transmembrane region" description="Helical" evidence="1">
    <location>
        <begin position="239"/>
        <end position="261"/>
    </location>
</feature>
<dbReference type="NCBIfam" id="TIGR02871">
    <property type="entry name" value="spore_ylbJ"/>
    <property type="match status" value="1"/>
</dbReference>
<organism evidence="3 4">
    <name type="scientific">Hathewaya histolytica</name>
    <name type="common">Clostridium histolyticum</name>
    <dbReference type="NCBI Taxonomy" id="1498"/>
    <lineage>
        <taxon>Bacteria</taxon>
        <taxon>Bacillati</taxon>
        <taxon>Bacillota</taxon>
        <taxon>Clostridia</taxon>
        <taxon>Eubacteriales</taxon>
        <taxon>Clostridiaceae</taxon>
        <taxon>Hathewaya</taxon>
    </lineage>
</organism>
<accession>A0A4U9RMI0</accession>
<dbReference type="RefSeq" id="WP_171012014.1">
    <property type="nucleotide sequence ID" value="NZ_CBCSDB010000007.1"/>
</dbReference>
<keyword evidence="1" id="KW-0812">Transmembrane</keyword>
<keyword evidence="1" id="KW-0472">Membrane</keyword>
<feature type="transmembrane region" description="Helical" evidence="1">
    <location>
        <begin position="12"/>
        <end position="28"/>
    </location>
</feature>
<sequence length="367" mass="41354">MHYSSKRNNKIFILILSFLILNIIIFPKPCMDGSLKGLKLFIQAVFPCLFPFLVLCNLIIAFNGIELYAKLLGPILCKPLNLPTSCSVVILLSFLCGYPMGAKYTSDLYEKKIIDFNTAEKLLNIASNASPLFIMGTISMAMLNNKRLGYILLISNYISCILMGIILKTKNNLDIKNKTKFKHNFQTPTFSKAFSSSIEDALNISILVGGFVIFFSMITEIIRSNTILSIAPHLKNKTLFSFLLGLLEITNGCHSISSMVIPTELKLILISFLISFSGLCIILQVYAFLYKYNFSIKKYVRRKFLQGILAAVISLGLYTISTNSRFSFAQYSSNNYNINFSIYIIIVSLILLIPLVYTKIKKLFNIL</sequence>
<proteinExistence type="predicted"/>
<gene>
    <name evidence="3" type="ORF">NCTC503_01529</name>
</gene>
<feature type="transmembrane region" description="Helical" evidence="1">
    <location>
        <begin position="82"/>
        <end position="102"/>
    </location>
</feature>
<evidence type="ECO:0000313" key="3">
    <source>
        <dbReference type="EMBL" id="VTQ90070.1"/>
    </source>
</evidence>
<evidence type="ECO:0000256" key="1">
    <source>
        <dbReference type="SAM" id="Phobius"/>
    </source>
</evidence>
<evidence type="ECO:0000259" key="2">
    <source>
        <dbReference type="Pfam" id="PF07670"/>
    </source>
</evidence>
<keyword evidence="4" id="KW-1185">Reference proteome</keyword>
<feature type="transmembrane region" description="Helical" evidence="1">
    <location>
        <begin position="40"/>
        <end position="62"/>
    </location>
</feature>
<feature type="transmembrane region" description="Helical" evidence="1">
    <location>
        <begin position="304"/>
        <end position="320"/>
    </location>
</feature>
<reference evidence="3 4" key="1">
    <citation type="submission" date="2019-05" db="EMBL/GenBank/DDBJ databases">
        <authorList>
            <consortium name="Pathogen Informatics"/>
        </authorList>
    </citation>
    <scope>NUCLEOTIDE SEQUENCE [LARGE SCALE GENOMIC DNA]</scope>
    <source>
        <strain evidence="3 4">NCTC503</strain>
    </source>
</reference>
<feature type="domain" description="Nucleoside transporter/FeoB GTPase Gate" evidence="2">
    <location>
        <begin position="45"/>
        <end position="140"/>
    </location>
</feature>
<dbReference type="Pfam" id="PF07670">
    <property type="entry name" value="Gate"/>
    <property type="match status" value="1"/>
</dbReference>
<dbReference type="KEGG" id="hhw:NCTC503_01529"/>
<feature type="transmembrane region" description="Helical" evidence="1">
    <location>
        <begin position="201"/>
        <end position="218"/>
    </location>
</feature>
<name>A0A4U9RMI0_HATHI</name>
<feature type="transmembrane region" description="Helical" evidence="1">
    <location>
        <begin position="122"/>
        <end position="143"/>
    </location>
</feature>
<feature type="transmembrane region" description="Helical" evidence="1">
    <location>
        <begin position="267"/>
        <end position="292"/>
    </location>
</feature>